<keyword evidence="3" id="KW-1185">Reference proteome</keyword>
<dbReference type="OrthoDB" id="9992726at2"/>
<reference evidence="2 3" key="1">
    <citation type="submission" date="2017-11" db="EMBL/GenBank/DDBJ databases">
        <title>Draft genome sequence of magnetotactic bacterium Magnetospirillum kuznetsovii LBB-42.</title>
        <authorList>
            <person name="Grouzdev D.S."/>
            <person name="Rysina M.S."/>
            <person name="Baslerov R.V."/>
            <person name="Koziaeva V."/>
        </authorList>
    </citation>
    <scope>NUCLEOTIDE SEQUENCE [LARGE SCALE GENOMIC DNA]</scope>
    <source>
        <strain evidence="2 3">LBB-42</strain>
    </source>
</reference>
<evidence type="ECO:0000313" key="3">
    <source>
        <dbReference type="Proteomes" id="UP000251075"/>
    </source>
</evidence>
<feature type="transmembrane region" description="Helical" evidence="1">
    <location>
        <begin position="21"/>
        <end position="47"/>
    </location>
</feature>
<protein>
    <submittedName>
        <fullName evidence="2">Uncharacterized protein</fullName>
    </submittedName>
</protein>
<dbReference type="EMBL" id="PGTO01000023">
    <property type="protein sequence ID" value="RAU20437.1"/>
    <property type="molecule type" value="Genomic_DNA"/>
</dbReference>
<feature type="transmembrane region" description="Helical" evidence="1">
    <location>
        <begin position="86"/>
        <end position="108"/>
    </location>
</feature>
<dbReference type="RefSeq" id="WP_112147073.1">
    <property type="nucleotide sequence ID" value="NZ_PGTO01000023.1"/>
</dbReference>
<comment type="caution">
    <text evidence="2">The sequence shown here is derived from an EMBL/GenBank/DDBJ whole genome shotgun (WGS) entry which is preliminary data.</text>
</comment>
<keyword evidence="1" id="KW-0472">Membrane</keyword>
<accession>A0A364NU83</accession>
<keyword evidence="1" id="KW-1133">Transmembrane helix</keyword>
<dbReference type="AlphaFoldDB" id="A0A364NU83"/>
<keyword evidence="1" id="KW-0812">Transmembrane</keyword>
<organism evidence="2 3">
    <name type="scientific">Paramagnetospirillum kuznetsovii</name>
    <dbReference type="NCBI Taxonomy" id="2053833"/>
    <lineage>
        <taxon>Bacteria</taxon>
        <taxon>Pseudomonadati</taxon>
        <taxon>Pseudomonadota</taxon>
        <taxon>Alphaproteobacteria</taxon>
        <taxon>Rhodospirillales</taxon>
        <taxon>Magnetospirillaceae</taxon>
        <taxon>Paramagnetospirillum</taxon>
    </lineage>
</organism>
<name>A0A364NU83_9PROT</name>
<proteinExistence type="predicted"/>
<sequence length="112" mass="12117">MGELAIGQERAAGAFTRMAHSWLLLLVNLAGTLGAVWLTFLIGGALLFSGRPQPTPFALYPGLALVLLLVPMLVSIILRLLGKGRWVVVVSQAALLLGNGLFWLSFLWEFTI</sequence>
<feature type="transmembrane region" description="Helical" evidence="1">
    <location>
        <begin position="59"/>
        <end position="81"/>
    </location>
</feature>
<dbReference type="Proteomes" id="UP000251075">
    <property type="component" value="Unassembled WGS sequence"/>
</dbReference>
<gene>
    <name evidence="2" type="ORF">CU669_18475</name>
</gene>
<evidence type="ECO:0000313" key="2">
    <source>
        <dbReference type="EMBL" id="RAU20437.1"/>
    </source>
</evidence>
<evidence type="ECO:0000256" key="1">
    <source>
        <dbReference type="SAM" id="Phobius"/>
    </source>
</evidence>